<comment type="catalytic activity">
    <reaction evidence="8">
        <text>3-O-(N-acetyl-beta-D-glucosaminyl)-L-threonyl-[protein] + H2O = L-threonyl-[protein] + N-acetyl-D-glucosamine</text>
        <dbReference type="Rhea" id="RHEA:48892"/>
        <dbReference type="Rhea" id="RHEA-COMP:11060"/>
        <dbReference type="Rhea" id="RHEA-COMP:12252"/>
        <dbReference type="ChEBI" id="CHEBI:15377"/>
        <dbReference type="ChEBI" id="CHEBI:30013"/>
        <dbReference type="ChEBI" id="CHEBI:90840"/>
        <dbReference type="ChEBI" id="CHEBI:506227"/>
        <dbReference type="EC" id="3.2.1.169"/>
    </reaction>
</comment>
<feature type="region of interest" description="Disordered" evidence="11">
    <location>
        <begin position="1911"/>
        <end position="1943"/>
    </location>
</feature>
<feature type="transmembrane region" description="Helical" evidence="12">
    <location>
        <begin position="962"/>
        <end position="980"/>
    </location>
</feature>
<dbReference type="Gene3D" id="1.20.58.240">
    <property type="entry name" value="STAT, domain 1"/>
    <property type="match status" value="1"/>
</dbReference>
<dbReference type="Pfam" id="PF12569">
    <property type="entry name" value="NatA_aux_su"/>
    <property type="match status" value="1"/>
</dbReference>
<dbReference type="VEuPathDB" id="VectorBase:AALB008604"/>
<dbReference type="PROSITE" id="PS50005">
    <property type="entry name" value="TPR"/>
    <property type="match status" value="2"/>
</dbReference>
<keyword evidence="4" id="KW-0802">TPR repeat</keyword>
<accession>A0A182FPY5</accession>
<proteinExistence type="predicted"/>
<keyword evidence="15" id="KW-1185">Reference proteome</keyword>
<dbReference type="PANTHER" id="PTHR13170:SF16">
    <property type="entry name" value="PROTEIN O-GLCNACASE"/>
    <property type="match status" value="1"/>
</dbReference>
<reference evidence="14" key="2">
    <citation type="submission" date="2022-08" db="UniProtKB">
        <authorList>
            <consortium name="EnsemblMetazoa"/>
        </authorList>
    </citation>
    <scope>IDENTIFICATION</scope>
    <source>
        <strain evidence="14">STECLA/ALBI9_A</strain>
    </source>
</reference>
<dbReference type="InterPro" id="IPR017853">
    <property type="entry name" value="GH"/>
</dbReference>
<dbReference type="VEuPathDB" id="VectorBase:AALB20_026315"/>
<dbReference type="InterPro" id="IPR019734">
    <property type="entry name" value="TPR_rpt"/>
</dbReference>
<dbReference type="SMART" id="SM00028">
    <property type="entry name" value="TPR"/>
    <property type="match status" value="6"/>
</dbReference>
<evidence type="ECO:0000256" key="12">
    <source>
        <dbReference type="SAM" id="Phobius"/>
    </source>
</evidence>
<evidence type="ECO:0000313" key="15">
    <source>
        <dbReference type="Proteomes" id="UP000069272"/>
    </source>
</evidence>
<dbReference type="InterPro" id="IPR051822">
    <property type="entry name" value="Glycosyl_Hydrolase_84"/>
</dbReference>
<feature type="compositionally biased region" description="Polar residues" evidence="11">
    <location>
        <begin position="1743"/>
        <end position="1764"/>
    </location>
</feature>
<keyword evidence="1" id="KW-0732">Signal</keyword>
<dbReference type="GO" id="GO:0016231">
    <property type="term" value="F:beta-N-acetylglucosaminidase activity"/>
    <property type="evidence" value="ECO:0007669"/>
    <property type="project" value="TreeGrafter"/>
</dbReference>
<evidence type="ECO:0000256" key="8">
    <source>
        <dbReference type="ARBA" id="ARBA00052136"/>
    </source>
</evidence>
<organism evidence="14 15">
    <name type="scientific">Anopheles albimanus</name>
    <name type="common">New world malaria mosquito</name>
    <dbReference type="NCBI Taxonomy" id="7167"/>
    <lineage>
        <taxon>Eukaryota</taxon>
        <taxon>Metazoa</taxon>
        <taxon>Ecdysozoa</taxon>
        <taxon>Arthropoda</taxon>
        <taxon>Hexapoda</taxon>
        <taxon>Insecta</taxon>
        <taxon>Pterygota</taxon>
        <taxon>Neoptera</taxon>
        <taxon>Endopterygota</taxon>
        <taxon>Diptera</taxon>
        <taxon>Nematocera</taxon>
        <taxon>Culicoidea</taxon>
        <taxon>Culicidae</taxon>
        <taxon>Anophelinae</taxon>
        <taxon>Anopheles</taxon>
    </lineage>
</organism>
<evidence type="ECO:0000256" key="3">
    <source>
        <dbReference type="ARBA" id="ARBA00022801"/>
    </source>
</evidence>
<dbReference type="Gene3D" id="3.40.630.30">
    <property type="match status" value="1"/>
</dbReference>
<evidence type="ECO:0000256" key="4">
    <source>
        <dbReference type="ARBA" id="ARBA00022803"/>
    </source>
</evidence>
<dbReference type="Pfam" id="PF13181">
    <property type="entry name" value="TPR_8"/>
    <property type="match status" value="1"/>
</dbReference>
<dbReference type="EnsemblMetazoa" id="AALB008604-RA">
    <property type="protein sequence ID" value="AALB008604-PA"/>
    <property type="gene ID" value="AALB008604"/>
</dbReference>
<dbReference type="VEuPathDB" id="VectorBase:AALB20_029549"/>
<feature type="region of interest" description="Disordered" evidence="11">
    <location>
        <begin position="592"/>
        <end position="640"/>
    </location>
</feature>
<evidence type="ECO:0000313" key="14">
    <source>
        <dbReference type="EnsemblMetazoa" id="AALB008604-PA"/>
    </source>
</evidence>
<dbReference type="GO" id="GO:0009100">
    <property type="term" value="P:glycoprotein metabolic process"/>
    <property type="evidence" value="ECO:0007669"/>
    <property type="project" value="TreeGrafter"/>
</dbReference>
<name>A0A182FPY5_ANOAL</name>
<protein>
    <recommendedName>
        <fullName evidence="9">protein O-GlcNAcase</fullName>
        <ecNumber evidence="9">3.2.1.169</ecNumber>
    </recommendedName>
    <alternativeName>
        <fullName evidence="6">Beta-N-acetylhexosaminidase</fullName>
    </alternativeName>
    <alternativeName>
        <fullName evidence="10">Beta-hexosaminidase</fullName>
    </alternativeName>
</protein>
<dbReference type="Pfam" id="PF07555">
    <property type="entry name" value="NAGidase"/>
    <property type="match status" value="1"/>
</dbReference>
<dbReference type="InterPro" id="IPR011496">
    <property type="entry name" value="O-GlcNAcase_cat"/>
</dbReference>
<evidence type="ECO:0000256" key="2">
    <source>
        <dbReference type="ARBA" id="ARBA00022737"/>
    </source>
</evidence>
<evidence type="ECO:0000256" key="6">
    <source>
        <dbReference type="ARBA" id="ARBA00030512"/>
    </source>
</evidence>
<dbReference type="InterPro" id="IPR011990">
    <property type="entry name" value="TPR-like_helical_dom_sf"/>
</dbReference>
<comment type="catalytic activity">
    <reaction evidence="7">
        <text>3-O-(N-acetyl-beta-D-glucosaminyl)-L-seryl-[protein] + H2O = N-acetyl-D-glucosamine + L-seryl-[protein]</text>
        <dbReference type="Rhea" id="RHEA:48876"/>
        <dbReference type="Rhea" id="RHEA-COMP:9863"/>
        <dbReference type="Rhea" id="RHEA-COMP:12251"/>
        <dbReference type="ChEBI" id="CHEBI:15377"/>
        <dbReference type="ChEBI" id="CHEBI:29999"/>
        <dbReference type="ChEBI" id="CHEBI:90838"/>
        <dbReference type="ChEBI" id="CHEBI:506227"/>
        <dbReference type="EC" id="3.2.1.169"/>
    </reaction>
</comment>
<dbReference type="SUPFAM" id="SSF51445">
    <property type="entry name" value="(Trans)glycosidases"/>
    <property type="match status" value="1"/>
</dbReference>
<dbReference type="GO" id="GO:0102571">
    <property type="term" value="F:[protein]-3-O-(N-acetyl-D-glucosaminyl)-L-serine/L-threonine O-N-acetyl-alpha-D-glucosaminase activity"/>
    <property type="evidence" value="ECO:0007669"/>
    <property type="project" value="UniProtKB-EC"/>
</dbReference>
<dbReference type="PANTHER" id="PTHR13170">
    <property type="entry name" value="O-GLCNACASE"/>
    <property type="match status" value="1"/>
</dbReference>
<dbReference type="SUPFAM" id="SSF48452">
    <property type="entry name" value="TPR-like"/>
    <property type="match status" value="1"/>
</dbReference>
<dbReference type="PROSITE" id="PS52009">
    <property type="entry name" value="GH84"/>
    <property type="match status" value="1"/>
</dbReference>
<feature type="domain" description="GH84" evidence="13">
    <location>
        <begin position="1203"/>
        <end position="1478"/>
    </location>
</feature>
<feature type="transmembrane region" description="Helical" evidence="12">
    <location>
        <begin position="937"/>
        <end position="955"/>
    </location>
</feature>
<feature type="region of interest" description="Disordered" evidence="11">
    <location>
        <begin position="1170"/>
        <end position="1199"/>
    </location>
</feature>
<keyword evidence="3" id="KW-0378">Hydrolase</keyword>
<evidence type="ECO:0000259" key="13">
    <source>
        <dbReference type="PROSITE" id="PS52009"/>
    </source>
</evidence>
<dbReference type="InterPro" id="IPR021183">
    <property type="entry name" value="NatA_aux_su"/>
</dbReference>
<keyword evidence="2" id="KW-0677">Repeat</keyword>
<feature type="region of interest" description="Disordered" evidence="11">
    <location>
        <begin position="1730"/>
        <end position="1765"/>
    </location>
</feature>
<evidence type="ECO:0000256" key="10">
    <source>
        <dbReference type="ARBA" id="ARBA00076634"/>
    </source>
</evidence>
<feature type="region of interest" description="Disordered" evidence="11">
    <location>
        <begin position="2208"/>
        <end position="2233"/>
    </location>
</feature>
<keyword evidence="12" id="KW-1133">Transmembrane helix</keyword>
<feature type="compositionally biased region" description="Basic and acidic residues" evidence="11">
    <location>
        <begin position="608"/>
        <end position="624"/>
    </location>
</feature>
<dbReference type="Proteomes" id="UP000069272">
    <property type="component" value="Chromosome 2R"/>
</dbReference>
<feature type="compositionally biased region" description="Basic residues" evidence="11">
    <location>
        <begin position="598"/>
        <end position="607"/>
    </location>
</feature>
<evidence type="ECO:0000256" key="11">
    <source>
        <dbReference type="SAM" id="MobiDB-lite"/>
    </source>
</evidence>
<evidence type="ECO:0000256" key="5">
    <source>
        <dbReference type="ARBA" id="ARBA00023295"/>
    </source>
</evidence>
<dbReference type="FunFam" id="1.25.40.1040:FF:000003">
    <property type="entry name" value="N-terminal acetyltransferase A, auxiliary subunit"/>
    <property type="match status" value="1"/>
</dbReference>
<dbReference type="Gene3D" id="3.20.20.80">
    <property type="entry name" value="Glycosidases"/>
    <property type="match status" value="1"/>
</dbReference>
<keyword evidence="5" id="KW-0326">Glycosidase</keyword>
<evidence type="ECO:0000256" key="9">
    <source>
        <dbReference type="ARBA" id="ARBA00066938"/>
    </source>
</evidence>
<keyword evidence="12" id="KW-0812">Transmembrane</keyword>
<dbReference type="FunFam" id="3.20.20.80:FF:000009">
    <property type="entry name" value="O-GlcNAcase BT_4395"/>
    <property type="match status" value="1"/>
</dbReference>
<dbReference type="Gene3D" id="1.25.40.1040">
    <property type="match status" value="1"/>
</dbReference>
<evidence type="ECO:0000256" key="1">
    <source>
        <dbReference type="ARBA" id="ARBA00022729"/>
    </source>
</evidence>
<evidence type="ECO:0000256" key="7">
    <source>
        <dbReference type="ARBA" id="ARBA00050933"/>
    </source>
</evidence>
<dbReference type="EC" id="3.2.1.169" evidence="9"/>
<dbReference type="VEuPathDB" id="VectorBase:AALB20_034092"/>
<dbReference type="STRING" id="7167.A0A182FPY5"/>
<dbReference type="Gene3D" id="1.25.40.1010">
    <property type="match status" value="1"/>
</dbReference>
<reference evidence="14 15" key="1">
    <citation type="journal article" date="2017" name="G3 (Bethesda)">
        <title>The Physical Genome Mapping of Anopheles albimanus Corrected Scaffold Misassemblies and Identified Interarm Rearrangements in Genus Anopheles.</title>
        <authorList>
            <person name="Artemov G.N."/>
            <person name="Peery A.N."/>
            <person name="Jiang X."/>
            <person name="Tu Z."/>
            <person name="Stegniy V.N."/>
            <person name="Sharakhova M.V."/>
            <person name="Sharakhov I.V."/>
        </authorList>
    </citation>
    <scope>NUCLEOTIDE SEQUENCE [LARGE SCALE GENOMIC DNA]</scope>
    <source>
        <strain evidence="14 15">ALBI9_A</strain>
    </source>
</reference>
<keyword evidence="12" id="KW-0472">Membrane</keyword>
<sequence length="2338" mass="263224">MPSSDPLPPKESALFRKILKCYEMKQYKNGLKLAKQILTNPKFTEHGETLAMKGLTLNCLGRKEEAYDHVRRGLRNDLKSHVCWHVYGLLQRSDKKYDEAIKCYRNALKWEKDNIQILRDLSLLQIQMRDLEGYRETRHQLFKLRPSQHASWIGFAMSYHLLGDYETAINILESFRASQTMETFDYKHSELLLYQNQVIREAGNYEKALQHLKECGQQVLDKLAVQETMGELCLKLGRHDEALPIYRELIARNPENTEYYQKFMEASQLTGTDELIEAYRAKQTEYPQSFCARRLPLDVATGAAFRELVDEHLRRNLRKGVPPLFVNLRSLYRDAEKVKIIGSLVECYYQNLISSGYFSAADKEDESVAKEPASALLWTMYYLAQHYDHLRESEKALDFINAAIEHTPTLIELFVTKGRIYKHAGDVLEAVKWLDEAQSLDTADRYINSKCAKYMLRANQLKEAEEICAKFTREGVSAMENLNEMQCMWFQTECALAYQRLEKWGDALKKCHEIDRHFSEIIEDQFDFHTYCMRKMTLRSYVGLLRLEDVLRRHPFYFKAAKCAIEVYLRLFDKPLAAESATEELDIENLPPTELKKLRNKQRKAQKKKAEQESAQSKEHQKKEQHNKKQLYQDGDPEAPQLDELIPEKLARPDDPLEKAIEFLKPLQMLAKDNIETHLMAFEIYQRRSKLLLMLQSLNRARQIDASNPILHGCIVRFHRVLEERQAAGDIDPSVQIVIDRQRENLFRGHATAIALNDSYRQECDRDNLDAVYESAKIMYTLDESRRGEAIALLTGCDLQKASLEKATKLFLLLKSGYFGACDEQLAAFKKLCQKRFPLAVVFADVVATSITTLTTTTSGGSTGNPQTTVTDSGSGRCVHIGQSISASSPVANIRMKPFVVIRKHENQDNAALQSLIREFIMSGAWDAFVSCLFREITLQLIVLVWALMFIFFGIPLYMCAMAIPCVVLLIWFTVYGSYYNKSTELAMRPSKLCWVAELYEPLLAMASAKAMTIERCYTDRPGPEVAPEELSKMRKRIIGTISCRNHLAMDNAGFITRLAVSPKVGLVPVTEHLIVRVLQHASDSQLYAVETVTSECVQDVREVYLKIGFNIRQVYHKQIIGNTLKVMKSQLGIDLHEWNQNREEINIESIAVANSGTFDCDMAEVPVQPTVDEDKGDGDVEVPAVGDPTDRSSAPQAPPEGFICGVVEGFYGRPWTTEQRKDLFRKLKRWGMDAYIYAPKDDYKHRAYWRELYTVEEADHLTGLITAAHEQNINFYYALSPGLDITYSSPKEVAALKRKLDQVSQFGCKAFALLFDDIEPEMSKPDKEVFQSFAYAQVSVTNEIFNHLNCPRFLFCPTQYCSTRAVPTVKQSEYLNTLGTKLVPAIDILWTGPKVISKLLTVECIEEITEVLRRPPVIWDNLHANDYDQKRVFLGPYSGRSPELIPLLRGVVTNPNCEFHANAIAIQTLAFWSKCRADTSRLASTASEHDIKLETENEDGICQGDAPAFLSENIYHPRLALKNAIANWLPEFFQEKQAWGPITKPQPAVTMVMPIIPIIPSVNTCMTLTSTSTTTTTTATALPAMPEVNTNQLQLFADVCSTVTNVAETLPNPIMNSLVSATKVVTNESLPNPVAAAVNNLSLPPTIPISSISLPLLPCIKPSDESPADVDVEVKTDADAPVGVECSTQSHVPDGDDSVIRDAEIDGSNSTARAQDVLDENEVKMVDATEEPDGDDKMMTISDDTQPVNHHASEQSVDASESRSIPLVAPPIPPAVEMIEDDSKADVAELNVANSSNNNNNNGVVPPEPMECGSNLTSPKHLLKTHFDDVIMSETTSTCSGTMQVESSDTSLEMAEDNKNNPERDITDTDLTLLCDLFYLPFEHGSKALQLLTEFHWLRNNAYVLCRRGDRKNGSRSSPTASAQAAVERPTEDGDITESVGVDGVAERDDREMMGKADDAQEWLRRAESFHNLCQAIFTLTGKIARCANKELCYDLFSYVWDVAGVLSLLSGFVRWLALGHFPSNIGSYTQGGYTWFSKGWKETFMSGDQEPWVFRGGLVSDLQRLVPIDAGSDLFLYKTPESSAITLYTIRPYVFADEPSLYEICLQTANDGDALVDRPTDGPLAQVVADRYLGPFLTMTPELCLVLEDQNGKAVGYACAVLDTRIFLRNMEQCWVPEMCLKYPLALVEDCDIAEPPVVPVLPVPVEPQPSPPASSLSTVPGPGGSEGAERTRRMVRDSVRYFHQFQNEYPASVLTTHPSLLCCRVVNENLLDDETACKRLLTVVLAALRCNGATQGVHVCIDRSDRYLYQFYAKLGFIEIHASDLDTTVYLGRNF</sequence>